<comment type="subunit">
    <text evidence="8">The Tol-Pal system is composed of five core proteins: the inner membrane proteins TolA, TolQ and TolR, the periplasmic protein TolB and the outer membrane protein Pal. They form a network linking the inner and outer membranes and the peptidoglycan layer.</text>
</comment>
<evidence type="ECO:0000256" key="10">
    <source>
        <dbReference type="SAM" id="SignalP"/>
    </source>
</evidence>
<keyword evidence="3 8" id="KW-0472">Membrane</keyword>
<dbReference type="PANTHER" id="PTHR30329:SF21">
    <property type="entry name" value="LIPOPROTEIN YIAD-RELATED"/>
    <property type="match status" value="1"/>
</dbReference>
<dbReference type="OrthoDB" id="9809164at2"/>
<evidence type="ECO:0000256" key="7">
    <source>
        <dbReference type="ARBA" id="ARBA00023306"/>
    </source>
</evidence>
<dbReference type="GO" id="GO:0051301">
    <property type="term" value="P:cell division"/>
    <property type="evidence" value="ECO:0007669"/>
    <property type="project" value="UniProtKB-UniRule"/>
</dbReference>
<evidence type="ECO:0000256" key="9">
    <source>
        <dbReference type="SAM" id="MobiDB-lite"/>
    </source>
</evidence>
<feature type="chain" id="PRO_5003431606" description="Peptidoglycan-associated lipoprotein" evidence="10">
    <location>
        <begin position="19"/>
        <end position="177"/>
    </location>
</feature>
<proteinExistence type="inferred from homology"/>
<dbReference type="PROSITE" id="PS51123">
    <property type="entry name" value="OMPA_2"/>
    <property type="match status" value="1"/>
</dbReference>
<sequence length="177" mass="19446">MLSKLRFIFGVLLMGALAACSSPKVDQNTAARRDLDNSGAQTGAQTGAIGADRGQEAAPDPLNDPNSPLAQRSIYFGFNRYDLAEEDQSLLLQHARYLKEHSQRRILIQGNTDERGTSEYNLALGQKRAEAVRRALALMGVNGEQMEAVSLGKEKPQAFGHDEAAWSQNRRADIVYQ</sequence>
<protein>
    <recommendedName>
        <fullName evidence="8">Peptidoglycan-associated lipoprotein</fullName>
        <shortName evidence="8">PAL</shortName>
    </recommendedName>
</protein>
<dbReference type="GO" id="GO:0009279">
    <property type="term" value="C:cell outer membrane"/>
    <property type="evidence" value="ECO:0007669"/>
    <property type="project" value="UniProtKB-SubCell"/>
</dbReference>
<evidence type="ECO:0000313" key="13">
    <source>
        <dbReference type="Proteomes" id="UP000054051"/>
    </source>
</evidence>
<comment type="function">
    <text evidence="8">Part of the Tol-Pal system, which plays a role in outer membrane invagination during cell division and is important for maintaining outer membrane integrity.</text>
</comment>
<dbReference type="HAMAP" id="MF_02204">
    <property type="entry name" value="Pal"/>
    <property type="match status" value="1"/>
</dbReference>
<dbReference type="InterPro" id="IPR006664">
    <property type="entry name" value="OMP_bac"/>
</dbReference>
<keyword evidence="5 8" id="KW-0998">Cell outer membrane</keyword>
<evidence type="ECO:0000259" key="11">
    <source>
        <dbReference type="PROSITE" id="PS51123"/>
    </source>
</evidence>
<evidence type="ECO:0000256" key="6">
    <source>
        <dbReference type="ARBA" id="ARBA00023288"/>
    </source>
</evidence>
<dbReference type="SUPFAM" id="SSF103088">
    <property type="entry name" value="OmpA-like"/>
    <property type="match status" value="1"/>
</dbReference>
<dbReference type="InterPro" id="IPR006665">
    <property type="entry name" value="OmpA-like"/>
</dbReference>
<dbReference type="InterPro" id="IPR036737">
    <property type="entry name" value="OmpA-like_sf"/>
</dbReference>
<evidence type="ECO:0000256" key="2">
    <source>
        <dbReference type="ARBA" id="ARBA00022729"/>
    </source>
</evidence>
<evidence type="ECO:0000256" key="3">
    <source>
        <dbReference type="ARBA" id="ARBA00023136"/>
    </source>
</evidence>
<dbReference type="InterPro" id="IPR006690">
    <property type="entry name" value="OMPA-like_CS"/>
</dbReference>
<dbReference type="EMBL" id="CAFB01000047">
    <property type="protein sequence ID" value="CCD29758.1"/>
    <property type="molecule type" value="Genomic_DNA"/>
</dbReference>
<dbReference type="InterPro" id="IPR050330">
    <property type="entry name" value="Bact_OuterMem_StrucFunc"/>
</dbReference>
<feature type="compositionally biased region" description="Low complexity" evidence="9">
    <location>
        <begin position="39"/>
        <end position="51"/>
    </location>
</feature>
<dbReference type="STRING" id="1070319.CAGGBEG34_20009"/>
<dbReference type="Proteomes" id="UP000054051">
    <property type="component" value="Unassembled WGS sequence"/>
</dbReference>
<feature type="region of interest" description="Disordered" evidence="9">
    <location>
        <begin position="36"/>
        <end position="67"/>
    </location>
</feature>
<dbReference type="PROSITE" id="PS51257">
    <property type="entry name" value="PROKAR_LIPOPROTEIN"/>
    <property type="match status" value="1"/>
</dbReference>
<evidence type="ECO:0000313" key="12">
    <source>
        <dbReference type="EMBL" id="CCD29758.1"/>
    </source>
</evidence>
<gene>
    <name evidence="8" type="primary">pal</name>
    <name evidence="12" type="ORF">CAGGBEG34_20009</name>
</gene>
<dbReference type="Gene3D" id="3.30.1330.60">
    <property type="entry name" value="OmpA-like domain"/>
    <property type="match status" value="1"/>
</dbReference>
<keyword evidence="4 8" id="KW-0564">Palmitate</keyword>
<evidence type="ECO:0000256" key="5">
    <source>
        <dbReference type="ARBA" id="ARBA00023237"/>
    </source>
</evidence>
<dbReference type="eggNOG" id="COG2885">
    <property type="taxonomic scope" value="Bacteria"/>
</dbReference>
<dbReference type="PANTHER" id="PTHR30329">
    <property type="entry name" value="STATOR ELEMENT OF FLAGELLAR MOTOR COMPLEX"/>
    <property type="match status" value="1"/>
</dbReference>
<evidence type="ECO:0000256" key="4">
    <source>
        <dbReference type="ARBA" id="ARBA00023139"/>
    </source>
</evidence>
<name>G2JAF6_9BURK</name>
<comment type="subcellular location">
    <subcellularLocation>
        <location evidence="8">Cell outer membrane</location>
        <topology evidence="8">Lipid-anchor</topology>
    </subcellularLocation>
</comment>
<dbReference type="InterPro" id="IPR039001">
    <property type="entry name" value="Pal"/>
</dbReference>
<keyword evidence="1 8" id="KW-0132">Cell division</keyword>
<keyword evidence="2 8" id="KW-0732">Signal</keyword>
<dbReference type="InterPro" id="IPR014169">
    <property type="entry name" value="Pal_lipo_C"/>
</dbReference>
<organism evidence="12 13">
    <name type="scientific">Candidatus Glomeribacter gigasporarum BEG34</name>
    <dbReference type="NCBI Taxonomy" id="1070319"/>
    <lineage>
        <taxon>Bacteria</taxon>
        <taxon>Pseudomonadati</taxon>
        <taxon>Pseudomonadota</taxon>
        <taxon>Betaproteobacteria</taxon>
        <taxon>Burkholderiales</taxon>
        <taxon>Burkholderiaceae</taxon>
        <taxon>Candidatus Glomeribacter</taxon>
    </lineage>
</organism>
<keyword evidence="6 8" id="KW-0449">Lipoprotein</keyword>
<reference evidence="12 13" key="1">
    <citation type="submission" date="2011-08" db="EMBL/GenBank/DDBJ databases">
        <title>The genome of the obligate endobacterium of an arbuscular mycorrhizal fungus reveals an interphylum network of nutritional interactions.</title>
        <authorList>
            <person name="Ghignone S."/>
            <person name="Salvioli A."/>
            <person name="Anca I."/>
            <person name="Lumini E."/>
            <person name="Ortu G."/>
            <person name="Petiti L."/>
            <person name="Cruveiller S."/>
            <person name="Bianciotto V."/>
            <person name="Piffanelli P."/>
            <person name="Lanfranco L."/>
            <person name="Bonfante P."/>
        </authorList>
    </citation>
    <scope>NUCLEOTIDE SEQUENCE [LARGE SCALE GENOMIC DNA]</scope>
    <source>
        <strain evidence="12 13">BEG34</strain>
    </source>
</reference>
<accession>G2JAF6</accession>
<dbReference type="AlphaFoldDB" id="G2JAF6"/>
<evidence type="ECO:0000256" key="8">
    <source>
        <dbReference type="HAMAP-Rule" id="MF_02204"/>
    </source>
</evidence>
<feature type="domain" description="OmpA-like" evidence="11">
    <location>
        <begin position="63"/>
        <end position="177"/>
    </location>
</feature>
<dbReference type="PRINTS" id="PR01021">
    <property type="entry name" value="OMPADOMAIN"/>
</dbReference>
<feature type="signal peptide" evidence="10">
    <location>
        <begin position="1"/>
        <end position="18"/>
    </location>
</feature>
<dbReference type="PROSITE" id="PS01068">
    <property type="entry name" value="OMPA_1"/>
    <property type="match status" value="1"/>
</dbReference>
<dbReference type="CDD" id="cd07185">
    <property type="entry name" value="OmpA_C-like"/>
    <property type="match status" value="1"/>
</dbReference>
<dbReference type="Pfam" id="PF00691">
    <property type="entry name" value="OmpA"/>
    <property type="match status" value="1"/>
</dbReference>
<keyword evidence="13" id="KW-1185">Reference proteome</keyword>
<dbReference type="NCBIfam" id="TIGR02802">
    <property type="entry name" value="Pal_lipo"/>
    <property type="match status" value="1"/>
</dbReference>
<evidence type="ECO:0000256" key="1">
    <source>
        <dbReference type="ARBA" id="ARBA00022618"/>
    </source>
</evidence>
<comment type="similarity">
    <text evidence="8">Belongs to the Pal lipoprotein family.</text>
</comment>
<comment type="caution">
    <text evidence="12">The sequence shown here is derived from an EMBL/GenBank/DDBJ whole genome shotgun (WGS) entry which is preliminary data.</text>
</comment>
<keyword evidence="7 8" id="KW-0131">Cell cycle</keyword>